<name>A0A3N7FWU3_POPTR</name>
<sequence length="124" mass="14032">MSMEKGLISGDRFTESSQTYFLTHLHTDHTQGLTSKWGKGPFFCSKLTAKLLPFKFPDFNLSLLCVVDLHIWHSFSSFLRPPDLKSPLMSWLLTPTTALVVDIIASHPEHDIVIGIDTLLKTYI</sequence>
<evidence type="ECO:0000256" key="1">
    <source>
        <dbReference type="ARBA" id="ARBA00022722"/>
    </source>
</evidence>
<dbReference type="STRING" id="3694.A0A3N7FWU3"/>
<evidence type="ECO:0000313" key="5">
    <source>
        <dbReference type="Proteomes" id="UP000006729"/>
    </source>
</evidence>
<organism evidence="4 5">
    <name type="scientific">Populus trichocarpa</name>
    <name type="common">Western balsam poplar</name>
    <name type="synonym">Populus balsamifera subsp. trichocarpa</name>
    <dbReference type="NCBI Taxonomy" id="3694"/>
    <lineage>
        <taxon>Eukaryota</taxon>
        <taxon>Viridiplantae</taxon>
        <taxon>Streptophyta</taxon>
        <taxon>Embryophyta</taxon>
        <taxon>Tracheophyta</taxon>
        <taxon>Spermatophyta</taxon>
        <taxon>Magnoliopsida</taxon>
        <taxon>eudicotyledons</taxon>
        <taxon>Gunneridae</taxon>
        <taxon>Pentapetalae</taxon>
        <taxon>rosids</taxon>
        <taxon>fabids</taxon>
        <taxon>Malpighiales</taxon>
        <taxon>Salicaceae</taxon>
        <taxon>Saliceae</taxon>
        <taxon>Populus</taxon>
    </lineage>
</organism>
<dbReference type="PANTHER" id="PTHR23240">
    <property type="entry name" value="DNA CROSS-LINK REPAIR PROTEIN PSO2/SNM1-RELATED"/>
    <property type="match status" value="1"/>
</dbReference>
<dbReference type="AlphaFoldDB" id="A0A3N7FWU3"/>
<accession>A0A3N7FWU3</accession>
<evidence type="ECO:0000256" key="3">
    <source>
        <dbReference type="ARBA" id="ARBA00022839"/>
    </source>
</evidence>
<evidence type="ECO:0008006" key="6">
    <source>
        <dbReference type="Google" id="ProtNLM"/>
    </source>
</evidence>
<dbReference type="EMBL" id="CM009302">
    <property type="protein sequence ID" value="RQO99448.1"/>
    <property type="molecule type" value="Genomic_DNA"/>
</dbReference>
<dbReference type="GO" id="GO:0004527">
    <property type="term" value="F:exonuclease activity"/>
    <property type="evidence" value="ECO:0007669"/>
    <property type="project" value="UniProtKB-KW"/>
</dbReference>
<keyword evidence="3" id="KW-0269">Exonuclease</keyword>
<reference evidence="4" key="2">
    <citation type="submission" date="2017-07" db="EMBL/GenBank/DDBJ databases">
        <title>WGS assembly of Populus trichocarpa.</title>
        <authorList>
            <person name="Tuskan G."/>
            <person name="Difazio S."/>
            <person name="Jansson S."/>
            <person name="Bohlmann J."/>
            <person name="Grigoriev I."/>
            <person name="Hellsten U."/>
            <person name="Putnam N."/>
            <person name="Ralph S."/>
            <person name="Rombauts S."/>
            <person name="Salamov A."/>
            <person name="Schein J."/>
            <person name="Sterck L."/>
            <person name="Aerts A."/>
            <person name="Bhalerao R."/>
            <person name="Bhalerao R."/>
            <person name="Blaudez D."/>
            <person name="Boerjan W."/>
            <person name="Brun A."/>
            <person name="Brunner A."/>
            <person name="Busov V."/>
            <person name="Campbell M."/>
            <person name="Carlson J."/>
            <person name="Chalot M."/>
            <person name="Chapman J."/>
            <person name="Chen G."/>
            <person name="Cooper D."/>
            <person name="Coutinho P."/>
            <person name="Couturier J."/>
            <person name="Covert S."/>
            <person name="Cronk Q."/>
            <person name="Cunningham R."/>
            <person name="Davis J."/>
            <person name="Degroeve S."/>
            <person name="Dejardin A."/>
            <person name="Depamphilis C."/>
            <person name="Detter J."/>
            <person name="Dirks B."/>
            <person name="Dubchak I."/>
            <person name="Duplessis S."/>
            <person name="Ehlting J."/>
            <person name="Ellis B."/>
            <person name="Gendler K."/>
            <person name="Goodstein D."/>
            <person name="Gribskov M."/>
            <person name="Grimwood J."/>
            <person name="Groover A."/>
            <person name="Gunter L."/>
            <person name="Hamberger B."/>
            <person name="Heinze B."/>
            <person name="Helariutta Y."/>
            <person name="Henrissat B."/>
            <person name="Holligan D."/>
            <person name="Holt R."/>
            <person name="Huang W."/>
            <person name="Islam-Faridi N."/>
            <person name="Jones S."/>
            <person name="Jones-Rhoades M."/>
            <person name="Jorgensen R."/>
            <person name="Joshi C."/>
            <person name="Kangasjarvi J."/>
            <person name="Karlsson J."/>
            <person name="Kelleher C."/>
            <person name="Kirkpatrick R."/>
            <person name="Kirst M."/>
            <person name="Kohler A."/>
            <person name="Kalluri U."/>
            <person name="Larimer F."/>
            <person name="Leebens-Mack J."/>
            <person name="Leple J."/>
            <person name="Locascio P."/>
            <person name="Lou Y."/>
            <person name="Lucas S."/>
            <person name="Martin F."/>
            <person name="Montanini B."/>
            <person name="Napoli C."/>
            <person name="Nelson D."/>
            <person name="Nelson C."/>
            <person name="Nieminen K."/>
            <person name="Nilsson O."/>
            <person name="Pereda V."/>
            <person name="Peter G."/>
            <person name="Philippe R."/>
            <person name="Pilate G."/>
            <person name="Poliakov A."/>
            <person name="Razumovskaya J."/>
            <person name="Richardson P."/>
            <person name="Rinaldi C."/>
            <person name="Ritland K."/>
            <person name="Rouze P."/>
            <person name="Ryaboy D."/>
            <person name="Schmutz J."/>
            <person name="Schrader J."/>
            <person name="Segerman B."/>
            <person name="Shin H."/>
            <person name="Siddiqui A."/>
            <person name="Sterky F."/>
            <person name="Terry A."/>
            <person name="Tsai C."/>
            <person name="Uberbacher E."/>
            <person name="Unneberg P."/>
            <person name="Vahala J."/>
            <person name="Wall K."/>
            <person name="Wessler S."/>
            <person name="Yang G."/>
            <person name="Yin T."/>
            <person name="Douglas C."/>
            <person name="Marra M."/>
            <person name="Sandberg G."/>
            <person name="Van De Peer Y."/>
            <person name="Rokhsar D."/>
        </authorList>
    </citation>
    <scope>NUCLEOTIDE SEQUENCE</scope>
    <source>
        <strain evidence="4">Nisqually-1</strain>
    </source>
</reference>
<dbReference type="EMBL" id="CM009302">
    <property type="protein sequence ID" value="RQO99449.1"/>
    <property type="molecule type" value="Genomic_DNA"/>
</dbReference>
<evidence type="ECO:0000256" key="2">
    <source>
        <dbReference type="ARBA" id="ARBA00022801"/>
    </source>
</evidence>
<dbReference type="Proteomes" id="UP000006729">
    <property type="component" value="Chromosome 13"/>
</dbReference>
<keyword evidence="2" id="KW-0378">Hydrolase</keyword>
<dbReference type="Gene3D" id="3.60.15.10">
    <property type="entry name" value="Ribonuclease Z/Hydroxyacylglutathione hydrolase-like"/>
    <property type="match status" value="1"/>
</dbReference>
<keyword evidence="5" id="KW-1185">Reference proteome</keyword>
<evidence type="ECO:0000313" key="4">
    <source>
        <dbReference type="EMBL" id="RQO99449.1"/>
    </source>
</evidence>
<dbReference type="PANTHER" id="PTHR23240:SF8">
    <property type="entry name" value="PROTEIN ARTEMIS"/>
    <property type="match status" value="1"/>
</dbReference>
<gene>
    <name evidence="4" type="ORF">POPTR_013G149701</name>
</gene>
<keyword evidence="1" id="KW-0540">Nuclease</keyword>
<dbReference type="SUPFAM" id="SSF56281">
    <property type="entry name" value="Metallo-hydrolase/oxidoreductase"/>
    <property type="match status" value="1"/>
</dbReference>
<dbReference type="InParanoid" id="A0A3N7FWU3"/>
<dbReference type="InterPro" id="IPR036866">
    <property type="entry name" value="RibonucZ/Hydroxyglut_hydro"/>
</dbReference>
<protein>
    <recommendedName>
        <fullName evidence="6">Metallo-beta-lactamase domain-containing protein</fullName>
    </recommendedName>
</protein>
<proteinExistence type="predicted"/>
<reference evidence="4 5" key="1">
    <citation type="journal article" date="2006" name="Science">
        <title>The genome of black cottonwood, Populus trichocarpa (Torr. &amp; Gray).</title>
        <authorList>
            <person name="Tuskan G.A."/>
            <person name="Difazio S."/>
            <person name="Jansson S."/>
            <person name="Bohlmann J."/>
            <person name="Grigoriev I."/>
            <person name="Hellsten U."/>
            <person name="Putnam N."/>
            <person name="Ralph S."/>
            <person name="Rombauts S."/>
            <person name="Salamov A."/>
            <person name="Schein J."/>
            <person name="Sterck L."/>
            <person name="Aerts A."/>
            <person name="Bhalerao R.R."/>
            <person name="Bhalerao R.P."/>
            <person name="Blaudez D."/>
            <person name="Boerjan W."/>
            <person name="Brun A."/>
            <person name="Brunner A."/>
            <person name="Busov V."/>
            <person name="Campbell M."/>
            <person name="Carlson J."/>
            <person name="Chalot M."/>
            <person name="Chapman J."/>
            <person name="Chen G.L."/>
            <person name="Cooper D."/>
            <person name="Coutinho P.M."/>
            <person name="Couturier J."/>
            <person name="Covert S."/>
            <person name="Cronk Q."/>
            <person name="Cunningham R."/>
            <person name="Davis J."/>
            <person name="Degroeve S."/>
            <person name="Dejardin A."/>
            <person name="Depamphilis C."/>
            <person name="Detter J."/>
            <person name="Dirks B."/>
            <person name="Dubchak I."/>
            <person name="Duplessis S."/>
            <person name="Ehlting J."/>
            <person name="Ellis B."/>
            <person name="Gendler K."/>
            <person name="Goodstein D."/>
            <person name="Gribskov M."/>
            <person name="Grimwood J."/>
            <person name="Groover A."/>
            <person name="Gunter L."/>
            <person name="Hamberger B."/>
            <person name="Heinze B."/>
            <person name="Helariutta Y."/>
            <person name="Henrissat B."/>
            <person name="Holligan D."/>
            <person name="Holt R."/>
            <person name="Huang W."/>
            <person name="Islam-Faridi N."/>
            <person name="Jones S."/>
            <person name="Jones-Rhoades M."/>
            <person name="Jorgensen R."/>
            <person name="Joshi C."/>
            <person name="Kangasjarvi J."/>
            <person name="Karlsson J."/>
            <person name="Kelleher C."/>
            <person name="Kirkpatrick R."/>
            <person name="Kirst M."/>
            <person name="Kohler A."/>
            <person name="Kalluri U."/>
            <person name="Larimer F."/>
            <person name="Leebens-Mack J."/>
            <person name="Leple J.C."/>
            <person name="Locascio P."/>
            <person name="Lou Y."/>
            <person name="Lucas S."/>
            <person name="Martin F."/>
            <person name="Montanini B."/>
            <person name="Napoli C."/>
            <person name="Nelson D.R."/>
            <person name="Nelson C."/>
            <person name="Nieminen K."/>
            <person name="Nilsson O."/>
            <person name="Pereda V."/>
            <person name="Peter G."/>
            <person name="Philippe R."/>
            <person name="Pilate G."/>
            <person name="Poliakov A."/>
            <person name="Razumovskaya J."/>
            <person name="Richardson P."/>
            <person name="Rinaldi C."/>
            <person name="Ritland K."/>
            <person name="Rouze P."/>
            <person name="Ryaboy D."/>
            <person name="Schmutz J."/>
            <person name="Schrader J."/>
            <person name="Segerman B."/>
            <person name="Shin H."/>
            <person name="Siddiqui A."/>
            <person name="Sterky F."/>
            <person name="Terry A."/>
            <person name="Tsai C.J."/>
            <person name="Uberbacher E."/>
            <person name="Unneberg P."/>
            <person name="Vahala J."/>
            <person name="Wall K."/>
            <person name="Wessler S."/>
            <person name="Yang G."/>
            <person name="Yin T."/>
            <person name="Douglas C."/>
            <person name="Marra M."/>
            <person name="Sandberg G."/>
            <person name="Van de Peer Y."/>
            <person name="Rokhsar D."/>
        </authorList>
    </citation>
    <scope>NUCLEOTIDE SEQUENCE [LARGE SCALE GENOMIC DNA]</scope>
    <source>
        <strain evidence="5">cv. Nisqually</strain>
        <strain evidence="4">Nisqually-1</strain>
    </source>
</reference>